<comment type="caution">
    <text evidence="1">The sequence shown here is derived from an EMBL/GenBank/DDBJ whole genome shotgun (WGS) entry which is preliminary data.</text>
</comment>
<evidence type="ECO:0000313" key="1">
    <source>
        <dbReference type="EMBL" id="ERK50769.1"/>
    </source>
</evidence>
<dbReference type="OrthoDB" id="5196941at2"/>
<gene>
    <name evidence="1" type="ORF">HMPREF0682_1756</name>
</gene>
<organism evidence="1 2">
    <name type="scientific">Propionibacterium acidifaciens F0233</name>
    <dbReference type="NCBI Taxonomy" id="553198"/>
    <lineage>
        <taxon>Bacteria</taxon>
        <taxon>Bacillati</taxon>
        <taxon>Actinomycetota</taxon>
        <taxon>Actinomycetes</taxon>
        <taxon>Propionibacteriales</taxon>
        <taxon>Propionibacteriaceae</taxon>
        <taxon>Propionibacterium</taxon>
    </lineage>
</organism>
<sequence length="84" mass="9650">MKMSEVADFLTEKGVRPEIFAIDTVATNEVVVLYQEGPARWVVFYAERGLRTDEKVYYTEEAACRDMTARALAMEDFSRAHKPK</sequence>
<keyword evidence="2" id="KW-1185">Reference proteome</keyword>
<dbReference type="AlphaFoldDB" id="U2Q417"/>
<proteinExistence type="predicted"/>
<protein>
    <submittedName>
        <fullName evidence="1">Uncharacterized protein</fullName>
    </submittedName>
</protein>
<evidence type="ECO:0000313" key="2">
    <source>
        <dbReference type="Proteomes" id="UP000017052"/>
    </source>
</evidence>
<dbReference type="EMBL" id="ACVN02000295">
    <property type="protein sequence ID" value="ERK50769.1"/>
    <property type="molecule type" value="Genomic_DNA"/>
</dbReference>
<accession>U2Q417</accession>
<name>U2Q417_9ACTN</name>
<dbReference type="RefSeq" id="WP_021798650.1">
    <property type="nucleotide sequence ID" value="NZ_ACVN02000295.1"/>
</dbReference>
<dbReference type="Proteomes" id="UP000017052">
    <property type="component" value="Unassembled WGS sequence"/>
</dbReference>
<dbReference type="GeneID" id="95360315"/>
<reference evidence="1" key="1">
    <citation type="submission" date="2013-08" db="EMBL/GenBank/DDBJ databases">
        <authorList>
            <person name="Durkin A.S."/>
            <person name="Haft D.R."/>
            <person name="McCorrison J."/>
            <person name="Torralba M."/>
            <person name="Gillis M."/>
            <person name="Haft D.H."/>
            <person name="Methe B."/>
            <person name="Sutton G."/>
            <person name="Nelson K.E."/>
        </authorList>
    </citation>
    <scope>NUCLEOTIDE SEQUENCE [LARGE SCALE GENOMIC DNA]</scope>
    <source>
        <strain evidence="1">F0233</strain>
    </source>
</reference>